<comment type="caution">
    <text evidence="3">The sequence shown here is derived from an EMBL/GenBank/DDBJ whole genome shotgun (WGS) entry which is preliminary data.</text>
</comment>
<organism evidence="3 4">
    <name type="scientific">Pantoea vagans</name>
    <dbReference type="NCBI Taxonomy" id="470934"/>
    <lineage>
        <taxon>Bacteria</taxon>
        <taxon>Pseudomonadati</taxon>
        <taxon>Pseudomonadota</taxon>
        <taxon>Gammaproteobacteria</taxon>
        <taxon>Enterobacterales</taxon>
        <taxon>Erwiniaceae</taxon>
        <taxon>Pantoea</taxon>
    </lineage>
</organism>
<dbReference type="InterPro" id="IPR013783">
    <property type="entry name" value="Ig-like_fold"/>
</dbReference>
<dbReference type="CDD" id="cd00063">
    <property type="entry name" value="FN3"/>
    <property type="match status" value="1"/>
</dbReference>
<accession>A0ABY3L951</accession>
<feature type="non-terminal residue" evidence="3">
    <location>
        <position position="91"/>
    </location>
</feature>
<dbReference type="Proteomes" id="UP000426772">
    <property type="component" value="Unassembled WGS sequence"/>
</dbReference>
<dbReference type="EMBL" id="RCNL01000200">
    <property type="protein sequence ID" value="TXL69395.1"/>
    <property type="molecule type" value="Genomic_DNA"/>
</dbReference>
<evidence type="ECO:0000313" key="3">
    <source>
        <dbReference type="EMBL" id="TXL69395.1"/>
    </source>
</evidence>
<reference evidence="3 4" key="1">
    <citation type="submission" date="2018-10" db="EMBL/GenBank/DDBJ databases">
        <title>Draft genome sequence of Pantoea vagans isolated from corpses of the sugarcane aphid Melanaphis sacchari Zehntner.</title>
        <authorList>
            <person name="Toledo E."/>
            <person name="Pena G."/>
            <person name="Lozano L."/>
        </authorList>
    </citation>
    <scope>NUCLEOTIDE SEQUENCE [LARGE SCALE GENOMIC DNA]</scope>
    <source>
        <strain evidence="3 4">ET-90</strain>
    </source>
</reference>
<feature type="domain" description="Fibronectin type-III" evidence="2">
    <location>
        <begin position="1"/>
        <end position="74"/>
    </location>
</feature>
<feature type="non-terminal residue" evidence="3">
    <location>
        <position position="1"/>
    </location>
</feature>
<name>A0ABY3L951_9GAMM</name>
<dbReference type="SUPFAM" id="SSF49265">
    <property type="entry name" value="Fibronectin type III"/>
    <property type="match status" value="1"/>
</dbReference>
<dbReference type="InterPro" id="IPR036116">
    <property type="entry name" value="FN3_sf"/>
</dbReference>
<sequence length="91" mass="10215">KIVGYVVERKVYSTDEWDDNRWLKCNYTTITENYFTVSNLGEGETYEYRVIAKNAAGVHSAPSESTGPVTCKDEYSPPKAELDSKLVGETV</sequence>
<feature type="compositionally biased region" description="Basic and acidic residues" evidence="1">
    <location>
        <begin position="71"/>
        <end position="91"/>
    </location>
</feature>
<evidence type="ECO:0000313" key="4">
    <source>
        <dbReference type="Proteomes" id="UP000426772"/>
    </source>
</evidence>
<keyword evidence="4" id="KW-1185">Reference proteome</keyword>
<dbReference type="InterPro" id="IPR003961">
    <property type="entry name" value="FN3_dom"/>
</dbReference>
<protein>
    <submittedName>
        <fullName evidence="3">Fibronectin type III domain-containing protein</fullName>
    </submittedName>
</protein>
<dbReference type="Gene3D" id="2.60.40.10">
    <property type="entry name" value="Immunoglobulins"/>
    <property type="match status" value="1"/>
</dbReference>
<dbReference type="Pfam" id="PF00041">
    <property type="entry name" value="fn3"/>
    <property type="match status" value="1"/>
</dbReference>
<dbReference type="PROSITE" id="PS50853">
    <property type="entry name" value="FN3"/>
    <property type="match status" value="1"/>
</dbReference>
<evidence type="ECO:0000256" key="1">
    <source>
        <dbReference type="SAM" id="MobiDB-lite"/>
    </source>
</evidence>
<gene>
    <name evidence="3" type="ORF">D9O29_23930</name>
</gene>
<evidence type="ECO:0000259" key="2">
    <source>
        <dbReference type="PROSITE" id="PS50853"/>
    </source>
</evidence>
<feature type="region of interest" description="Disordered" evidence="1">
    <location>
        <begin position="59"/>
        <end position="91"/>
    </location>
</feature>
<proteinExistence type="predicted"/>